<evidence type="ECO:0000313" key="2">
    <source>
        <dbReference type="Proteomes" id="UP001152795"/>
    </source>
</evidence>
<accession>A0A7D9ENS4</accession>
<dbReference type="EMBL" id="CACRXK020007632">
    <property type="protein sequence ID" value="CAB4012790.1"/>
    <property type="molecule type" value="Genomic_DNA"/>
</dbReference>
<dbReference type="OrthoDB" id="8065733at2759"/>
<keyword evidence="2" id="KW-1185">Reference proteome</keyword>
<dbReference type="Proteomes" id="UP001152795">
    <property type="component" value="Unassembled WGS sequence"/>
</dbReference>
<reference evidence="1" key="1">
    <citation type="submission" date="2020-04" db="EMBL/GenBank/DDBJ databases">
        <authorList>
            <person name="Alioto T."/>
            <person name="Alioto T."/>
            <person name="Gomez Garrido J."/>
        </authorList>
    </citation>
    <scope>NUCLEOTIDE SEQUENCE</scope>
    <source>
        <strain evidence="1">A484AB</strain>
    </source>
</reference>
<gene>
    <name evidence="1" type="ORF">PACLA_8A050293</name>
</gene>
<protein>
    <submittedName>
        <fullName evidence="1">Uncharacterized protein</fullName>
    </submittedName>
</protein>
<comment type="caution">
    <text evidence="1">The sequence shown here is derived from an EMBL/GenBank/DDBJ whole genome shotgun (WGS) entry which is preliminary data.</text>
</comment>
<dbReference type="InterPro" id="IPR008042">
    <property type="entry name" value="Retrotrans_Pao"/>
</dbReference>
<feature type="non-terminal residue" evidence="1">
    <location>
        <position position="167"/>
    </location>
</feature>
<proteinExistence type="predicted"/>
<name>A0A7D9ENS4_PARCT</name>
<dbReference type="AlphaFoldDB" id="A0A7D9ENS4"/>
<evidence type="ECO:0000313" key="1">
    <source>
        <dbReference type="EMBL" id="CAB4012790.1"/>
    </source>
</evidence>
<dbReference type="Pfam" id="PF05380">
    <property type="entry name" value="Peptidase_A17"/>
    <property type="match status" value="1"/>
</dbReference>
<sequence>MTVLENWAVESNLALNETKTKQMLITTSKMFRVHGLDTVVPDIRVKAQTLEKVEEFKLLGTCSECEQTFAKTQLGVEPNESKLLGLKWEKDEDTLSVVFPSDPPATTKRGMLSKLARVYDPLGLASPITVSGKMVYRDVCDSKASLGCRTQWSKCSGVEYVGEENTL</sequence>
<organism evidence="1 2">
    <name type="scientific">Paramuricea clavata</name>
    <name type="common">Red gorgonian</name>
    <name type="synonym">Violescent sea-whip</name>
    <dbReference type="NCBI Taxonomy" id="317549"/>
    <lineage>
        <taxon>Eukaryota</taxon>
        <taxon>Metazoa</taxon>
        <taxon>Cnidaria</taxon>
        <taxon>Anthozoa</taxon>
        <taxon>Octocorallia</taxon>
        <taxon>Malacalcyonacea</taxon>
        <taxon>Plexauridae</taxon>
        <taxon>Paramuricea</taxon>
    </lineage>
</organism>